<dbReference type="GO" id="GO:0016788">
    <property type="term" value="F:hydrolase activity, acting on ester bonds"/>
    <property type="evidence" value="ECO:0007669"/>
    <property type="project" value="InterPro"/>
</dbReference>
<name>A0A0P1F1L7_9RHOB</name>
<sequence length="234" mass="24114">MTDADASPDLAFQVDLFKGFTQTANAALLGPRPLGVLFFGGNDLFAAAKQPDALQLARTAARAVRGQVETLAALGLRDLVLVNSIDVSVTPRVQIEGDSDPNTARNATAAFNEIMAQQFVANPALYNDVRLFDFAALSGGLLADPGAAGITNVTDACLSTLACIAGGQADRFLFWDSVHPNGVAHSLIADAFRQGANQSSLLVSPVPLPAGAWSLLAALAALGAVGAARNGRMV</sequence>
<keyword evidence="2" id="KW-0472">Membrane</keyword>
<accession>A0A0P1F1L7</accession>
<organism evidence="3 4">
    <name type="scientific">Thalassobacter stenotrophicus</name>
    <dbReference type="NCBI Taxonomy" id="266809"/>
    <lineage>
        <taxon>Bacteria</taxon>
        <taxon>Pseudomonadati</taxon>
        <taxon>Pseudomonadota</taxon>
        <taxon>Alphaproteobacteria</taxon>
        <taxon>Rhodobacterales</taxon>
        <taxon>Roseobacteraceae</taxon>
        <taxon>Thalassobacter</taxon>
    </lineage>
</organism>
<evidence type="ECO:0000256" key="2">
    <source>
        <dbReference type="SAM" id="Phobius"/>
    </source>
</evidence>
<dbReference type="PANTHER" id="PTHR45648:SF22">
    <property type="entry name" value="GDSL LIPASE_ACYLHYDROLASE FAMILY PROTEIN (AFU_ORTHOLOGUE AFUA_4G14700)"/>
    <property type="match status" value="1"/>
</dbReference>
<dbReference type="InterPro" id="IPR001087">
    <property type="entry name" value="GDSL"/>
</dbReference>
<dbReference type="EMBL" id="CYRX01000031">
    <property type="protein sequence ID" value="CUH61355.1"/>
    <property type="molecule type" value="Genomic_DNA"/>
</dbReference>
<dbReference type="RefSeq" id="WP_058124114.1">
    <property type="nucleotide sequence ID" value="NZ_CYRX01000031.1"/>
</dbReference>
<feature type="transmembrane region" description="Helical" evidence="2">
    <location>
        <begin position="210"/>
        <end position="228"/>
    </location>
</feature>
<dbReference type="Proteomes" id="UP000051298">
    <property type="component" value="Unassembled WGS sequence"/>
</dbReference>
<keyword evidence="1" id="KW-0378">Hydrolase</keyword>
<dbReference type="eggNOG" id="COG3240">
    <property type="taxonomic scope" value="Bacteria"/>
</dbReference>
<dbReference type="SUPFAM" id="SSF52266">
    <property type="entry name" value="SGNH hydrolase"/>
    <property type="match status" value="1"/>
</dbReference>
<dbReference type="AlphaFoldDB" id="A0A0P1F1L7"/>
<dbReference type="Gene3D" id="3.40.50.1110">
    <property type="entry name" value="SGNH hydrolase"/>
    <property type="match status" value="1"/>
</dbReference>
<evidence type="ECO:0000313" key="3">
    <source>
        <dbReference type="EMBL" id="CUH61355.1"/>
    </source>
</evidence>
<gene>
    <name evidence="3" type="ORF">THS5294_02660</name>
</gene>
<evidence type="ECO:0000313" key="4">
    <source>
        <dbReference type="Proteomes" id="UP000051298"/>
    </source>
</evidence>
<keyword evidence="2" id="KW-0812">Transmembrane</keyword>
<dbReference type="STRING" id="266809.PM03_12135"/>
<keyword evidence="2" id="KW-1133">Transmembrane helix</keyword>
<protein>
    <submittedName>
        <fullName evidence="3">Phospholipase A2</fullName>
    </submittedName>
</protein>
<reference evidence="3 4" key="1">
    <citation type="submission" date="2015-09" db="EMBL/GenBank/DDBJ databases">
        <authorList>
            <consortium name="Swine Surveillance"/>
        </authorList>
    </citation>
    <scope>NUCLEOTIDE SEQUENCE [LARGE SCALE GENOMIC DNA]</scope>
    <source>
        <strain evidence="3 4">CECT 5294</strain>
    </source>
</reference>
<dbReference type="InterPro" id="IPR036514">
    <property type="entry name" value="SGNH_hydro_sf"/>
</dbReference>
<dbReference type="Pfam" id="PF00657">
    <property type="entry name" value="Lipase_GDSL"/>
    <property type="match status" value="1"/>
</dbReference>
<dbReference type="PANTHER" id="PTHR45648">
    <property type="entry name" value="GDSL LIPASE/ACYLHYDROLASE FAMILY PROTEIN (AFU_ORTHOLOGUE AFUA_4G14700)"/>
    <property type="match status" value="1"/>
</dbReference>
<dbReference type="InterPro" id="IPR051058">
    <property type="entry name" value="GDSL_Est/Lipase"/>
</dbReference>
<proteinExistence type="predicted"/>
<evidence type="ECO:0000256" key="1">
    <source>
        <dbReference type="ARBA" id="ARBA00022801"/>
    </source>
</evidence>